<comment type="caution">
    <text evidence="8">The sequence shown here is derived from an EMBL/GenBank/DDBJ whole genome shotgun (WGS) entry which is preliminary data.</text>
</comment>
<keyword evidence="4" id="KW-0804">Transcription</keyword>
<dbReference type="GO" id="GO:0008270">
    <property type="term" value="F:zinc ion binding"/>
    <property type="evidence" value="ECO:0007669"/>
    <property type="project" value="InterPro"/>
</dbReference>
<feature type="region of interest" description="Disordered" evidence="6">
    <location>
        <begin position="93"/>
        <end position="179"/>
    </location>
</feature>
<keyword evidence="3" id="KW-0238">DNA-binding</keyword>
<dbReference type="InterPro" id="IPR021858">
    <property type="entry name" value="Fun_TF"/>
</dbReference>
<evidence type="ECO:0000256" key="5">
    <source>
        <dbReference type="ARBA" id="ARBA00023242"/>
    </source>
</evidence>
<evidence type="ECO:0000256" key="2">
    <source>
        <dbReference type="ARBA" id="ARBA00023015"/>
    </source>
</evidence>
<evidence type="ECO:0000256" key="4">
    <source>
        <dbReference type="ARBA" id="ARBA00023163"/>
    </source>
</evidence>
<dbReference type="GO" id="GO:0005634">
    <property type="term" value="C:nucleus"/>
    <property type="evidence" value="ECO:0007669"/>
    <property type="project" value="UniProtKB-SubCell"/>
</dbReference>
<dbReference type="Pfam" id="PF11951">
    <property type="entry name" value="Fungal_trans_2"/>
    <property type="match status" value="1"/>
</dbReference>
<dbReference type="InterPro" id="IPR001138">
    <property type="entry name" value="Zn2Cys6_DnaBD"/>
</dbReference>
<dbReference type="GO" id="GO:0000981">
    <property type="term" value="F:DNA-binding transcription factor activity, RNA polymerase II-specific"/>
    <property type="evidence" value="ECO:0007669"/>
    <property type="project" value="InterPro"/>
</dbReference>
<keyword evidence="9" id="KW-1185">Reference proteome</keyword>
<name>W9YEA5_9EURO</name>
<evidence type="ECO:0000256" key="6">
    <source>
        <dbReference type="SAM" id="MobiDB-lite"/>
    </source>
</evidence>
<dbReference type="CDD" id="cd00067">
    <property type="entry name" value="GAL4"/>
    <property type="match status" value="1"/>
</dbReference>
<organism evidence="8 9">
    <name type="scientific">Capronia epimyces CBS 606.96</name>
    <dbReference type="NCBI Taxonomy" id="1182542"/>
    <lineage>
        <taxon>Eukaryota</taxon>
        <taxon>Fungi</taxon>
        <taxon>Dikarya</taxon>
        <taxon>Ascomycota</taxon>
        <taxon>Pezizomycotina</taxon>
        <taxon>Eurotiomycetes</taxon>
        <taxon>Chaetothyriomycetidae</taxon>
        <taxon>Chaetothyriales</taxon>
        <taxon>Herpotrichiellaceae</taxon>
        <taxon>Capronia</taxon>
    </lineage>
</organism>
<dbReference type="STRING" id="1182542.W9YEA5"/>
<keyword evidence="2" id="KW-0805">Transcription regulation</keyword>
<gene>
    <name evidence="8" type="ORF">A1O3_06928</name>
</gene>
<sequence>MTLSSSQPQPRTNSLAFAKTDCHTCAAHHRKCDRRRPQCSPCLDNDILCGGFPMQLSWSGRKPAARRARKILDEADDPFYLEPLSLKMASQFRDREKRHCSKPRAPQQFKFVANEPSIRKRPFRQSGKASSHPQPSPSKEPQDPEDLPQGSRAETGLFDHSTPRVQAPGTPDKRGEGRLLLDSPDMNFLVDLEVDNFGPWSWSPTPYQGPKELLGAESDVDMDLSTGAELGSGCDDSYLSDSYNMLHSRAGTGEDGTSELSWPQDPARLPCLPTPPSTDSPLDLVPLDGIMLYEGLFEKFGGLLDMYDREFCVLPLSRDIQSNPFRCRSQTSQGSQFLLHAILALSCYHTTRQPTIEGTRPSADVVDHQNTAIQLYRKELENYHGAQGVRLLDTTLVLFTLNATQSAFGDWISYISDAQKLLSIAGGIRVWENNPRAQAQVVMLLWWDATIGLLSREGCMLPYSYLEALLPLENHRSWSFFDVTGCPRQLVVPLIQLASLAEEKEKAASMRWTRFDLTLVDEIQQSIINWKNPGLEFRIEDDSMSEEQLQRQRDIYHCSEAWRYGLLIYITRVFYWNRHDTPPRKLAYYARLTIEHVNSCRNTAPIQRQVLLALFFAGCETRDACLRQSIRDYCLYWSTHSGYQLFATASTLLEELWTEGDESGDKGVWWGSVIDAKQKSQQQRTQPMRFCFG</sequence>
<feature type="domain" description="Zn(2)-C6 fungal-type" evidence="7">
    <location>
        <begin position="22"/>
        <end position="57"/>
    </location>
</feature>
<feature type="compositionally biased region" description="Polar residues" evidence="6">
    <location>
        <begin position="127"/>
        <end position="139"/>
    </location>
</feature>
<dbReference type="InterPro" id="IPR036864">
    <property type="entry name" value="Zn2-C6_fun-type_DNA-bd_sf"/>
</dbReference>
<evidence type="ECO:0000259" key="7">
    <source>
        <dbReference type="Pfam" id="PF00172"/>
    </source>
</evidence>
<dbReference type="AlphaFoldDB" id="W9YEA5"/>
<dbReference type="CDD" id="cd12148">
    <property type="entry name" value="fungal_TF_MHR"/>
    <property type="match status" value="1"/>
</dbReference>
<dbReference type="PANTHER" id="PTHR37534">
    <property type="entry name" value="TRANSCRIPTIONAL ACTIVATOR PROTEIN UGA3"/>
    <property type="match status" value="1"/>
</dbReference>
<dbReference type="OrthoDB" id="2015447at2759"/>
<protein>
    <recommendedName>
        <fullName evidence="7">Zn(2)-C6 fungal-type domain-containing protein</fullName>
    </recommendedName>
</protein>
<dbReference type="RefSeq" id="XP_007735232.1">
    <property type="nucleotide sequence ID" value="XM_007737042.1"/>
</dbReference>
<evidence type="ECO:0000256" key="1">
    <source>
        <dbReference type="ARBA" id="ARBA00004123"/>
    </source>
</evidence>
<dbReference type="GO" id="GO:0003677">
    <property type="term" value="F:DNA binding"/>
    <property type="evidence" value="ECO:0007669"/>
    <property type="project" value="UniProtKB-KW"/>
</dbReference>
<dbReference type="Proteomes" id="UP000019478">
    <property type="component" value="Unassembled WGS sequence"/>
</dbReference>
<reference evidence="8 9" key="1">
    <citation type="submission" date="2013-03" db="EMBL/GenBank/DDBJ databases">
        <title>The Genome Sequence of Capronia epimyces CBS 606.96.</title>
        <authorList>
            <consortium name="The Broad Institute Genomics Platform"/>
            <person name="Cuomo C."/>
            <person name="de Hoog S."/>
            <person name="Gorbushina A."/>
            <person name="Walker B."/>
            <person name="Young S.K."/>
            <person name="Zeng Q."/>
            <person name="Gargeya S."/>
            <person name="Fitzgerald M."/>
            <person name="Haas B."/>
            <person name="Abouelleil A."/>
            <person name="Allen A.W."/>
            <person name="Alvarado L."/>
            <person name="Arachchi H.M."/>
            <person name="Berlin A.M."/>
            <person name="Chapman S.B."/>
            <person name="Gainer-Dewar J."/>
            <person name="Goldberg J."/>
            <person name="Griggs A."/>
            <person name="Gujja S."/>
            <person name="Hansen M."/>
            <person name="Howarth C."/>
            <person name="Imamovic A."/>
            <person name="Ireland A."/>
            <person name="Larimer J."/>
            <person name="McCowan C."/>
            <person name="Murphy C."/>
            <person name="Pearson M."/>
            <person name="Poon T.W."/>
            <person name="Priest M."/>
            <person name="Roberts A."/>
            <person name="Saif S."/>
            <person name="Shea T."/>
            <person name="Sisk P."/>
            <person name="Sykes S."/>
            <person name="Wortman J."/>
            <person name="Nusbaum C."/>
            <person name="Birren B."/>
        </authorList>
    </citation>
    <scope>NUCLEOTIDE SEQUENCE [LARGE SCALE GENOMIC DNA]</scope>
    <source>
        <strain evidence="8 9">CBS 606.96</strain>
    </source>
</reference>
<keyword evidence="5" id="KW-0539">Nucleus</keyword>
<dbReference type="GeneID" id="19171032"/>
<dbReference type="PANTHER" id="PTHR37534:SF46">
    <property type="entry name" value="ZN(II)2CYS6 TRANSCRIPTION FACTOR (EUROFUNG)"/>
    <property type="match status" value="1"/>
</dbReference>
<accession>W9YEA5</accession>
<evidence type="ECO:0000313" key="8">
    <source>
        <dbReference type="EMBL" id="EXJ80644.1"/>
    </source>
</evidence>
<comment type="subcellular location">
    <subcellularLocation>
        <location evidence="1">Nucleus</location>
    </subcellularLocation>
</comment>
<dbReference type="eggNOG" id="ENOG502T1JF">
    <property type="taxonomic scope" value="Eukaryota"/>
</dbReference>
<proteinExistence type="predicted"/>
<dbReference type="EMBL" id="AMGY01000006">
    <property type="protein sequence ID" value="EXJ80644.1"/>
    <property type="molecule type" value="Genomic_DNA"/>
</dbReference>
<dbReference type="SUPFAM" id="SSF57701">
    <property type="entry name" value="Zn2/Cys6 DNA-binding domain"/>
    <property type="match status" value="1"/>
</dbReference>
<dbReference type="Pfam" id="PF00172">
    <property type="entry name" value="Zn_clus"/>
    <property type="match status" value="1"/>
</dbReference>
<evidence type="ECO:0000313" key="9">
    <source>
        <dbReference type="Proteomes" id="UP000019478"/>
    </source>
</evidence>
<evidence type="ECO:0000256" key="3">
    <source>
        <dbReference type="ARBA" id="ARBA00023125"/>
    </source>
</evidence>
<dbReference type="HOGENOM" id="CLU_028540_1_1_1"/>